<evidence type="ECO:0000313" key="13">
    <source>
        <dbReference type="EMBL" id="OIQ73319.1"/>
    </source>
</evidence>
<reference evidence="13" key="1">
    <citation type="submission" date="2016-10" db="EMBL/GenBank/DDBJ databases">
        <title>Sequence of Gallionella enrichment culture.</title>
        <authorList>
            <person name="Poehlein A."/>
            <person name="Muehling M."/>
            <person name="Daniel R."/>
        </authorList>
    </citation>
    <scope>NUCLEOTIDE SEQUENCE</scope>
</reference>
<keyword evidence="6" id="KW-0479">Metal-binding</keyword>
<evidence type="ECO:0000256" key="8">
    <source>
        <dbReference type="ARBA" id="ARBA00023002"/>
    </source>
</evidence>
<keyword evidence="9" id="KW-0408">Iron</keyword>
<feature type="transmembrane region" description="Helical" evidence="12">
    <location>
        <begin position="81"/>
        <end position="97"/>
    </location>
</feature>
<evidence type="ECO:0000256" key="2">
    <source>
        <dbReference type="ARBA" id="ARBA00004651"/>
    </source>
</evidence>
<comment type="caution">
    <text evidence="13">The sequence shown here is derived from an EMBL/GenBank/DDBJ whole genome shotgun (WGS) entry which is preliminary data.</text>
</comment>
<dbReference type="GO" id="GO:0016491">
    <property type="term" value="F:oxidoreductase activity"/>
    <property type="evidence" value="ECO:0007669"/>
    <property type="project" value="UniProtKB-KW"/>
</dbReference>
<feature type="transmembrane region" description="Helical" evidence="12">
    <location>
        <begin position="118"/>
        <end position="139"/>
    </location>
</feature>
<evidence type="ECO:0000256" key="11">
    <source>
        <dbReference type="ARBA" id="ARBA00023444"/>
    </source>
</evidence>
<dbReference type="PANTHER" id="PTHR40255">
    <property type="entry name" value="UPF0093 MEMBRANE PROTEIN SLR1790"/>
    <property type="match status" value="1"/>
</dbReference>
<dbReference type="AlphaFoldDB" id="A0A1J5PZW7"/>
<comment type="subcellular location">
    <subcellularLocation>
        <location evidence="2">Cell membrane</location>
        <topology evidence="2">Multi-pass membrane protein</topology>
    </subcellularLocation>
</comment>
<feature type="transmembrane region" description="Helical" evidence="12">
    <location>
        <begin position="6"/>
        <end position="29"/>
    </location>
</feature>
<name>A0A1J5PZW7_9ZZZZ</name>
<dbReference type="InterPro" id="IPR005265">
    <property type="entry name" value="HemJ-like"/>
</dbReference>
<evidence type="ECO:0000256" key="1">
    <source>
        <dbReference type="ARBA" id="ARBA00001970"/>
    </source>
</evidence>
<evidence type="ECO:0000256" key="5">
    <source>
        <dbReference type="ARBA" id="ARBA00022692"/>
    </source>
</evidence>
<evidence type="ECO:0000256" key="12">
    <source>
        <dbReference type="SAM" id="Phobius"/>
    </source>
</evidence>
<evidence type="ECO:0008006" key="14">
    <source>
        <dbReference type="Google" id="ProtNLM"/>
    </source>
</evidence>
<dbReference type="PANTHER" id="PTHR40255:SF1">
    <property type="entry name" value="PROTOPORPHYRINOGEN IX OXIDASE"/>
    <property type="match status" value="1"/>
</dbReference>
<evidence type="ECO:0000256" key="6">
    <source>
        <dbReference type="ARBA" id="ARBA00022723"/>
    </source>
</evidence>
<feature type="transmembrane region" description="Helical" evidence="12">
    <location>
        <begin position="50"/>
        <end position="69"/>
    </location>
</feature>
<sequence length="142" mass="16049">MLWIKSFHIVFVVSWFAGLFYLPLVLARLAMVNPDSRAEREHLLLIARAMLRWMTLSAIVAVALGLWLWAGYGIGWGPGNAWMHAKLLGVLLLLGYHHACSVMVKKFARGAQGYRQEWYRYLGAVPVVLLLAIVCLVVLKPF</sequence>
<keyword evidence="8" id="KW-0560">Oxidoreductase</keyword>
<keyword evidence="5 12" id="KW-0812">Transmembrane</keyword>
<organism evidence="13">
    <name type="scientific">mine drainage metagenome</name>
    <dbReference type="NCBI Taxonomy" id="410659"/>
    <lineage>
        <taxon>unclassified sequences</taxon>
        <taxon>metagenomes</taxon>
        <taxon>ecological metagenomes</taxon>
    </lineage>
</organism>
<dbReference type="Pfam" id="PF03653">
    <property type="entry name" value="UPF0093"/>
    <property type="match status" value="1"/>
</dbReference>
<evidence type="ECO:0000256" key="7">
    <source>
        <dbReference type="ARBA" id="ARBA00022989"/>
    </source>
</evidence>
<evidence type="ECO:0000256" key="4">
    <source>
        <dbReference type="ARBA" id="ARBA00022617"/>
    </source>
</evidence>
<dbReference type="GO" id="GO:0005886">
    <property type="term" value="C:plasma membrane"/>
    <property type="evidence" value="ECO:0007669"/>
    <property type="project" value="UniProtKB-SubCell"/>
</dbReference>
<keyword evidence="7 12" id="KW-1133">Transmembrane helix</keyword>
<dbReference type="PIRSF" id="PIRSF004638">
    <property type="entry name" value="UCP004638"/>
    <property type="match status" value="1"/>
</dbReference>
<dbReference type="EMBL" id="MLJW01002912">
    <property type="protein sequence ID" value="OIQ73319.1"/>
    <property type="molecule type" value="Genomic_DNA"/>
</dbReference>
<protein>
    <recommendedName>
        <fullName evidence="14">Copper resistance protein D</fullName>
    </recommendedName>
</protein>
<gene>
    <name evidence="13" type="ORF">GALL_450460</name>
</gene>
<comment type="cofactor">
    <cofactor evidence="1">
        <name>heme b</name>
        <dbReference type="ChEBI" id="CHEBI:60344"/>
    </cofactor>
</comment>
<keyword evidence="3" id="KW-1003">Cell membrane</keyword>
<comment type="pathway">
    <text evidence="11">Porphyrin-containing compound metabolism.</text>
</comment>
<proteinExistence type="inferred from homology"/>
<evidence type="ECO:0000256" key="9">
    <source>
        <dbReference type="ARBA" id="ARBA00023004"/>
    </source>
</evidence>
<dbReference type="GO" id="GO:0046872">
    <property type="term" value="F:metal ion binding"/>
    <property type="evidence" value="ECO:0007669"/>
    <property type="project" value="UniProtKB-KW"/>
</dbReference>
<keyword evidence="10 12" id="KW-0472">Membrane</keyword>
<dbReference type="HAMAP" id="MF_02239">
    <property type="entry name" value="HemJ"/>
    <property type="match status" value="1"/>
</dbReference>
<keyword evidence="4" id="KW-0349">Heme</keyword>
<evidence type="ECO:0000256" key="3">
    <source>
        <dbReference type="ARBA" id="ARBA00022475"/>
    </source>
</evidence>
<evidence type="ECO:0000256" key="10">
    <source>
        <dbReference type="ARBA" id="ARBA00023136"/>
    </source>
</evidence>
<accession>A0A1J5PZW7</accession>